<dbReference type="AlphaFoldDB" id="A0A378UCL5"/>
<keyword evidence="2" id="KW-1185">Reference proteome</keyword>
<dbReference type="EMBL" id="UGQC01000006">
    <property type="protein sequence ID" value="STZ74940.1"/>
    <property type="molecule type" value="Genomic_DNA"/>
</dbReference>
<proteinExistence type="predicted"/>
<sequence>MSGYIKEDASYFDGFDFENVKPIKHPLIAQAQARAKMTQEQEQEQNELINFFDNDVQQVIKQHNTPKDRMRVNQMIRLLFATA</sequence>
<name>A0A378UCL5_MORLA</name>
<evidence type="ECO:0000313" key="1">
    <source>
        <dbReference type="EMBL" id="STZ74940.1"/>
    </source>
</evidence>
<dbReference type="GeneID" id="302271578"/>
<protein>
    <submittedName>
        <fullName evidence="1">Uncharacterized protein</fullName>
    </submittedName>
</protein>
<organism evidence="1 2">
    <name type="scientific">Moraxella lacunata</name>
    <dbReference type="NCBI Taxonomy" id="477"/>
    <lineage>
        <taxon>Bacteria</taxon>
        <taxon>Pseudomonadati</taxon>
        <taxon>Pseudomonadota</taxon>
        <taxon>Gammaproteobacteria</taxon>
        <taxon>Moraxellales</taxon>
        <taxon>Moraxellaceae</taxon>
        <taxon>Moraxella</taxon>
    </lineage>
</organism>
<dbReference type="Proteomes" id="UP000254107">
    <property type="component" value="Unassembled WGS sequence"/>
</dbReference>
<evidence type="ECO:0000313" key="2">
    <source>
        <dbReference type="Proteomes" id="UP000254107"/>
    </source>
</evidence>
<dbReference type="RefSeq" id="WP_115248490.1">
    <property type="nucleotide sequence ID" value="NZ_UGQC01000006.1"/>
</dbReference>
<gene>
    <name evidence="1" type="ORF">NCTC7911_03121</name>
</gene>
<reference evidence="1 2" key="1">
    <citation type="submission" date="2018-06" db="EMBL/GenBank/DDBJ databases">
        <authorList>
            <consortium name="Pathogen Informatics"/>
            <person name="Doyle S."/>
        </authorList>
    </citation>
    <scope>NUCLEOTIDE SEQUENCE [LARGE SCALE GENOMIC DNA]</scope>
    <source>
        <strain evidence="1 2">NCTC7911</strain>
    </source>
</reference>
<accession>A0A378UCL5</accession>